<evidence type="ECO:0000256" key="1">
    <source>
        <dbReference type="ARBA" id="ARBA00022603"/>
    </source>
</evidence>
<protein>
    <submittedName>
        <fullName evidence="4">Class I SAM-dependent DNA methyltransferase</fullName>
    </submittedName>
</protein>
<name>A0ABV6G8R7_9BACI</name>
<feature type="domain" description="Methyltransferase" evidence="3">
    <location>
        <begin position="41"/>
        <end position="136"/>
    </location>
</feature>
<proteinExistence type="predicted"/>
<dbReference type="Proteomes" id="UP001589854">
    <property type="component" value="Unassembled WGS sequence"/>
</dbReference>
<evidence type="ECO:0000313" key="4">
    <source>
        <dbReference type="EMBL" id="MFC0270077.1"/>
    </source>
</evidence>
<dbReference type="InterPro" id="IPR041698">
    <property type="entry name" value="Methyltransf_25"/>
</dbReference>
<keyword evidence="2" id="KW-0808">Transferase</keyword>
<keyword evidence="5" id="KW-1185">Reference proteome</keyword>
<accession>A0ABV6G8R7</accession>
<dbReference type="EMBL" id="JBHLVO010000001">
    <property type="protein sequence ID" value="MFC0270077.1"/>
    <property type="molecule type" value="Genomic_DNA"/>
</dbReference>
<dbReference type="Pfam" id="PF13649">
    <property type="entry name" value="Methyltransf_25"/>
    <property type="match status" value="1"/>
</dbReference>
<dbReference type="RefSeq" id="WP_378929675.1">
    <property type="nucleotide sequence ID" value="NZ_JBHLVO010000001.1"/>
</dbReference>
<comment type="caution">
    <text evidence="4">The sequence shown here is derived from an EMBL/GenBank/DDBJ whole genome shotgun (WGS) entry which is preliminary data.</text>
</comment>
<dbReference type="InterPro" id="IPR029063">
    <property type="entry name" value="SAM-dependent_MTases_sf"/>
</dbReference>
<organism evidence="4 5">
    <name type="scientific">Metabacillus herbersteinensis</name>
    <dbReference type="NCBI Taxonomy" id="283816"/>
    <lineage>
        <taxon>Bacteria</taxon>
        <taxon>Bacillati</taxon>
        <taxon>Bacillota</taxon>
        <taxon>Bacilli</taxon>
        <taxon>Bacillales</taxon>
        <taxon>Bacillaceae</taxon>
        <taxon>Metabacillus</taxon>
    </lineage>
</organism>
<gene>
    <name evidence="4" type="ORF">ACFFIX_01205</name>
</gene>
<dbReference type="PANTHER" id="PTHR43861">
    <property type="entry name" value="TRANS-ACONITATE 2-METHYLTRANSFERASE-RELATED"/>
    <property type="match status" value="1"/>
</dbReference>
<dbReference type="Gene3D" id="2.20.25.110">
    <property type="entry name" value="S-adenosyl-L-methionine-dependent methyltransferases"/>
    <property type="match status" value="1"/>
</dbReference>
<dbReference type="SUPFAM" id="SSF53335">
    <property type="entry name" value="S-adenosyl-L-methionine-dependent methyltransferases"/>
    <property type="match status" value="1"/>
</dbReference>
<dbReference type="CDD" id="cd02440">
    <property type="entry name" value="AdoMet_MTases"/>
    <property type="match status" value="1"/>
</dbReference>
<evidence type="ECO:0000256" key="2">
    <source>
        <dbReference type="ARBA" id="ARBA00022679"/>
    </source>
</evidence>
<sequence length="249" mass="28618">MIYQGFAYIYDELMQDAPYEQWNDYLLTIISRHGNGGNKLLDLGCGTGELSLKMAGNQFVVTGIDLSGEMLSVAQNKALENKKNILFLQQDMRSMNGFQDPFDVIMICCDSLNYLKSEEDVQDTFQAAYQQLSENGLLIFDVHSLYKIHEIFSGSTFTDQNEEISFIWNSYLGDEPNSIEHDMTFFVKQGTTYQRYDEIHQQRTFSIEQYKTWLEATSLDVLEINSDFEPASSPHSTTERVFFVAKKSI</sequence>
<reference evidence="4 5" key="1">
    <citation type="submission" date="2024-09" db="EMBL/GenBank/DDBJ databases">
        <authorList>
            <person name="Sun Q."/>
            <person name="Mori K."/>
        </authorList>
    </citation>
    <scope>NUCLEOTIDE SEQUENCE [LARGE SCALE GENOMIC DNA]</scope>
    <source>
        <strain evidence="4 5">CCM 7228</strain>
    </source>
</reference>
<evidence type="ECO:0000313" key="5">
    <source>
        <dbReference type="Proteomes" id="UP001589854"/>
    </source>
</evidence>
<keyword evidence="1 4" id="KW-0489">Methyltransferase</keyword>
<dbReference type="Gene3D" id="3.40.50.150">
    <property type="entry name" value="Vaccinia Virus protein VP39"/>
    <property type="match status" value="1"/>
</dbReference>
<dbReference type="GO" id="GO:0032259">
    <property type="term" value="P:methylation"/>
    <property type="evidence" value="ECO:0007669"/>
    <property type="project" value="UniProtKB-KW"/>
</dbReference>
<dbReference type="PANTHER" id="PTHR43861:SF1">
    <property type="entry name" value="TRANS-ACONITATE 2-METHYLTRANSFERASE"/>
    <property type="match status" value="1"/>
</dbReference>
<evidence type="ECO:0000259" key="3">
    <source>
        <dbReference type="Pfam" id="PF13649"/>
    </source>
</evidence>
<dbReference type="GO" id="GO:0008168">
    <property type="term" value="F:methyltransferase activity"/>
    <property type="evidence" value="ECO:0007669"/>
    <property type="project" value="UniProtKB-KW"/>
</dbReference>